<comment type="caution">
    <text evidence="2">The sequence shown here is derived from an EMBL/GenBank/DDBJ whole genome shotgun (WGS) entry which is preliminary data.</text>
</comment>
<feature type="compositionally biased region" description="Basic and acidic residues" evidence="1">
    <location>
        <begin position="123"/>
        <end position="136"/>
    </location>
</feature>
<proteinExistence type="predicted"/>
<name>A0A9D4HCG5_DREPO</name>
<sequence length="373" mass="41175">MCHCPKGFICIMSPAVNGSNDFAFKNLNTTIRPVFVDPEKTLNIMFTHAGIPVKYSENMKRTKYWSRNHFVPLVNTKQPRTTVQPLPYLTDSEPENSADKPYILDSDDDFPSLSGAPRLSTVPKEDNSSHTLRLDDDFPSLPQTEARRKPTVGKGSLSSPPGALNAGEPRLSTVLEGDNTSHNLRLDDDFPSSPETEARRKPTVGKGSLSSPPGALNAGKPRLSTVPKDDNSSQTLRLDDDFPSLPETEARRKPTVVWSSHVEDSDDDAIRLAIIQEESYSTDETDSILHVDSSMRTEEVSDVSSFDGADTEMPIFIPGPLTKFMELQETLAILKGSHVVLQEIPTGRKNGMFFVVDNSDNIIKRANGNRSDF</sequence>
<organism evidence="2 3">
    <name type="scientific">Dreissena polymorpha</name>
    <name type="common">Zebra mussel</name>
    <name type="synonym">Mytilus polymorpha</name>
    <dbReference type="NCBI Taxonomy" id="45954"/>
    <lineage>
        <taxon>Eukaryota</taxon>
        <taxon>Metazoa</taxon>
        <taxon>Spiralia</taxon>
        <taxon>Lophotrochozoa</taxon>
        <taxon>Mollusca</taxon>
        <taxon>Bivalvia</taxon>
        <taxon>Autobranchia</taxon>
        <taxon>Heteroconchia</taxon>
        <taxon>Euheterodonta</taxon>
        <taxon>Imparidentia</taxon>
        <taxon>Neoheterodontei</taxon>
        <taxon>Myida</taxon>
        <taxon>Dreissenoidea</taxon>
        <taxon>Dreissenidae</taxon>
        <taxon>Dreissena</taxon>
    </lineage>
</organism>
<gene>
    <name evidence="2" type="ORF">DPMN_105475</name>
</gene>
<evidence type="ECO:0000256" key="1">
    <source>
        <dbReference type="SAM" id="MobiDB-lite"/>
    </source>
</evidence>
<feature type="region of interest" description="Disordered" evidence="1">
    <location>
        <begin position="82"/>
        <end position="250"/>
    </location>
</feature>
<keyword evidence="3" id="KW-1185">Reference proteome</keyword>
<dbReference type="Proteomes" id="UP000828390">
    <property type="component" value="Unassembled WGS sequence"/>
</dbReference>
<accession>A0A9D4HCG5</accession>
<evidence type="ECO:0000313" key="2">
    <source>
        <dbReference type="EMBL" id="KAH3832197.1"/>
    </source>
</evidence>
<protein>
    <submittedName>
        <fullName evidence="2">Uncharacterized protein</fullName>
    </submittedName>
</protein>
<reference evidence="2" key="1">
    <citation type="journal article" date="2019" name="bioRxiv">
        <title>The Genome of the Zebra Mussel, Dreissena polymorpha: A Resource for Invasive Species Research.</title>
        <authorList>
            <person name="McCartney M.A."/>
            <person name="Auch B."/>
            <person name="Kono T."/>
            <person name="Mallez S."/>
            <person name="Zhang Y."/>
            <person name="Obille A."/>
            <person name="Becker A."/>
            <person name="Abrahante J.E."/>
            <person name="Garbe J."/>
            <person name="Badalamenti J.P."/>
            <person name="Herman A."/>
            <person name="Mangelson H."/>
            <person name="Liachko I."/>
            <person name="Sullivan S."/>
            <person name="Sone E.D."/>
            <person name="Koren S."/>
            <person name="Silverstein K.A.T."/>
            <person name="Beckman K.B."/>
            <person name="Gohl D.M."/>
        </authorList>
    </citation>
    <scope>NUCLEOTIDE SEQUENCE</scope>
    <source>
        <strain evidence="2">Duluth1</strain>
        <tissue evidence="2">Whole animal</tissue>
    </source>
</reference>
<dbReference type="EMBL" id="JAIWYP010000004">
    <property type="protein sequence ID" value="KAH3832197.1"/>
    <property type="molecule type" value="Genomic_DNA"/>
</dbReference>
<reference evidence="2" key="2">
    <citation type="submission" date="2020-11" db="EMBL/GenBank/DDBJ databases">
        <authorList>
            <person name="McCartney M.A."/>
            <person name="Auch B."/>
            <person name="Kono T."/>
            <person name="Mallez S."/>
            <person name="Becker A."/>
            <person name="Gohl D.M."/>
            <person name="Silverstein K.A.T."/>
            <person name="Koren S."/>
            <person name="Bechman K.B."/>
            <person name="Herman A."/>
            <person name="Abrahante J.E."/>
            <person name="Garbe J."/>
        </authorList>
    </citation>
    <scope>NUCLEOTIDE SEQUENCE</scope>
    <source>
        <strain evidence="2">Duluth1</strain>
        <tissue evidence="2">Whole animal</tissue>
    </source>
</reference>
<dbReference type="AlphaFoldDB" id="A0A9D4HCG5"/>
<evidence type="ECO:0000313" key="3">
    <source>
        <dbReference type="Proteomes" id="UP000828390"/>
    </source>
</evidence>